<organism evidence="1 2">
    <name type="scientific">Adineta steineri</name>
    <dbReference type="NCBI Taxonomy" id="433720"/>
    <lineage>
        <taxon>Eukaryota</taxon>
        <taxon>Metazoa</taxon>
        <taxon>Spiralia</taxon>
        <taxon>Gnathifera</taxon>
        <taxon>Rotifera</taxon>
        <taxon>Eurotatoria</taxon>
        <taxon>Bdelloidea</taxon>
        <taxon>Adinetida</taxon>
        <taxon>Adinetidae</taxon>
        <taxon>Adineta</taxon>
    </lineage>
</organism>
<accession>A0A820FYR2</accession>
<name>A0A820FYR2_9BILA</name>
<feature type="non-terminal residue" evidence="1">
    <location>
        <position position="1"/>
    </location>
</feature>
<comment type="caution">
    <text evidence="1">The sequence shown here is derived from an EMBL/GenBank/DDBJ whole genome shotgun (WGS) entry which is preliminary data.</text>
</comment>
<gene>
    <name evidence="1" type="ORF">OKA104_LOCUS44585</name>
</gene>
<protein>
    <submittedName>
        <fullName evidence="1">Uncharacterized protein</fullName>
    </submittedName>
</protein>
<reference evidence="1" key="1">
    <citation type="submission" date="2021-02" db="EMBL/GenBank/DDBJ databases">
        <authorList>
            <person name="Nowell W R."/>
        </authorList>
    </citation>
    <scope>NUCLEOTIDE SEQUENCE</scope>
</reference>
<dbReference type="EMBL" id="CAJOAY010013746">
    <property type="protein sequence ID" value="CAF4269502.1"/>
    <property type="molecule type" value="Genomic_DNA"/>
</dbReference>
<sequence length="38" mass="4332">GLLLWGGLLIRICERKLPKINITICEVSGNIVRHNYII</sequence>
<evidence type="ECO:0000313" key="2">
    <source>
        <dbReference type="Proteomes" id="UP000663881"/>
    </source>
</evidence>
<dbReference type="Proteomes" id="UP000663881">
    <property type="component" value="Unassembled WGS sequence"/>
</dbReference>
<proteinExistence type="predicted"/>
<evidence type="ECO:0000313" key="1">
    <source>
        <dbReference type="EMBL" id="CAF4269502.1"/>
    </source>
</evidence>
<dbReference type="AlphaFoldDB" id="A0A820FYR2"/>